<evidence type="ECO:0008006" key="4">
    <source>
        <dbReference type="Google" id="ProtNLM"/>
    </source>
</evidence>
<feature type="chain" id="PRO_5007887572" description="Secreted protein" evidence="1">
    <location>
        <begin position="22"/>
        <end position="157"/>
    </location>
</feature>
<feature type="signal peptide" evidence="1">
    <location>
        <begin position="1"/>
        <end position="21"/>
    </location>
</feature>
<proteinExistence type="predicted"/>
<dbReference type="EMBL" id="KV417321">
    <property type="protein sequence ID" value="KZO91553.1"/>
    <property type="molecule type" value="Genomic_DNA"/>
</dbReference>
<protein>
    <recommendedName>
        <fullName evidence="4">Secreted protein</fullName>
    </recommendedName>
</protein>
<dbReference type="Proteomes" id="UP000076738">
    <property type="component" value="Unassembled WGS sequence"/>
</dbReference>
<dbReference type="AlphaFoldDB" id="A0A167HEV4"/>
<evidence type="ECO:0000313" key="2">
    <source>
        <dbReference type="EMBL" id="KZO91553.1"/>
    </source>
</evidence>
<name>A0A167HEV4_CALVF</name>
<keyword evidence="1" id="KW-0732">Signal</keyword>
<accession>A0A167HEV4</accession>
<organism evidence="2 3">
    <name type="scientific">Calocera viscosa (strain TUFC12733)</name>
    <dbReference type="NCBI Taxonomy" id="1330018"/>
    <lineage>
        <taxon>Eukaryota</taxon>
        <taxon>Fungi</taxon>
        <taxon>Dikarya</taxon>
        <taxon>Basidiomycota</taxon>
        <taxon>Agaricomycotina</taxon>
        <taxon>Dacrymycetes</taxon>
        <taxon>Dacrymycetales</taxon>
        <taxon>Dacrymycetaceae</taxon>
        <taxon>Calocera</taxon>
    </lineage>
</organism>
<sequence length="157" mass="17241">MPCSARMLEVLRFLVIHLFHAYDCLTAYLHTGICQSRAPDPCVKSPPQFLKTSGLADGRLISGRKVEQHDNSGNCRHVRILEENAACSRRHLSTPSAAHRIAPPSPSTPASPYPTIPLQHDFGVLRLPTRGTCAVSIQTIGRWWGGALFISPLSLHL</sequence>
<keyword evidence="3" id="KW-1185">Reference proteome</keyword>
<evidence type="ECO:0000256" key="1">
    <source>
        <dbReference type="SAM" id="SignalP"/>
    </source>
</evidence>
<gene>
    <name evidence="2" type="ORF">CALVIDRAFT_341854</name>
</gene>
<reference evidence="2 3" key="1">
    <citation type="journal article" date="2016" name="Mol. Biol. Evol.">
        <title>Comparative Genomics of Early-Diverging Mushroom-Forming Fungi Provides Insights into the Origins of Lignocellulose Decay Capabilities.</title>
        <authorList>
            <person name="Nagy L.G."/>
            <person name="Riley R."/>
            <person name="Tritt A."/>
            <person name="Adam C."/>
            <person name="Daum C."/>
            <person name="Floudas D."/>
            <person name="Sun H."/>
            <person name="Yadav J.S."/>
            <person name="Pangilinan J."/>
            <person name="Larsson K.H."/>
            <person name="Matsuura K."/>
            <person name="Barry K."/>
            <person name="Labutti K."/>
            <person name="Kuo R."/>
            <person name="Ohm R.A."/>
            <person name="Bhattacharya S.S."/>
            <person name="Shirouzu T."/>
            <person name="Yoshinaga Y."/>
            <person name="Martin F.M."/>
            <person name="Grigoriev I.V."/>
            <person name="Hibbett D.S."/>
        </authorList>
    </citation>
    <scope>NUCLEOTIDE SEQUENCE [LARGE SCALE GENOMIC DNA]</scope>
    <source>
        <strain evidence="2 3">TUFC12733</strain>
    </source>
</reference>
<evidence type="ECO:0000313" key="3">
    <source>
        <dbReference type="Proteomes" id="UP000076738"/>
    </source>
</evidence>